<dbReference type="AlphaFoldDB" id="A0A7S0NKI6"/>
<name>A0A7S0NKI6_MICPS</name>
<evidence type="ECO:0000313" key="2">
    <source>
        <dbReference type="EMBL" id="CAD8519464.1"/>
    </source>
</evidence>
<dbReference type="GO" id="GO:0034196">
    <property type="term" value="P:acylglycerol transport"/>
    <property type="evidence" value="ECO:0007669"/>
    <property type="project" value="InterPro"/>
</dbReference>
<accession>A0A7S0NKI6</accession>
<dbReference type="PANTHER" id="PTHR34954">
    <property type="entry name" value="EXPRESSED PROTEIN"/>
    <property type="match status" value="1"/>
</dbReference>
<feature type="region of interest" description="Disordered" evidence="1">
    <location>
        <begin position="169"/>
        <end position="191"/>
    </location>
</feature>
<protein>
    <submittedName>
        <fullName evidence="2">Uncharacterized protein</fullName>
    </submittedName>
</protein>
<dbReference type="GO" id="GO:1990052">
    <property type="term" value="P:ER to chloroplast lipid transport"/>
    <property type="evidence" value="ECO:0007669"/>
    <property type="project" value="InterPro"/>
</dbReference>
<dbReference type="PANTHER" id="PTHR34954:SF3">
    <property type="entry name" value="EXPRESSED PROTEIN"/>
    <property type="match status" value="1"/>
</dbReference>
<dbReference type="InterPro" id="IPR044160">
    <property type="entry name" value="TGD4-like"/>
</dbReference>
<reference evidence="2" key="1">
    <citation type="submission" date="2021-01" db="EMBL/GenBank/DDBJ databases">
        <authorList>
            <person name="Corre E."/>
            <person name="Pelletier E."/>
            <person name="Niang G."/>
            <person name="Scheremetjew M."/>
            <person name="Finn R."/>
            <person name="Kale V."/>
            <person name="Holt S."/>
            <person name="Cochrane G."/>
            <person name="Meng A."/>
            <person name="Brown T."/>
            <person name="Cohen L."/>
        </authorList>
    </citation>
    <scope>NUCLEOTIDE SEQUENCE</scope>
    <source>
        <strain evidence="2">CCMP1723</strain>
    </source>
</reference>
<proteinExistence type="predicted"/>
<gene>
    <name evidence="2" type="ORF">MCOM1403_LOCUS6890</name>
</gene>
<dbReference type="GO" id="GO:0070300">
    <property type="term" value="F:phosphatidic acid binding"/>
    <property type="evidence" value="ECO:0007669"/>
    <property type="project" value="InterPro"/>
</dbReference>
<dbReference type="EMBL" id="HBEQ01008583">
    <property type="protein sequence ID" value="CAD8519464.1"/>
    <property type="molecule type" value="Transcribed_RNA"/>
</dbReference>
<organism evidence="2">
    <name type="scientific">Micromonas pusilla</name>
    <name type="common">Picoplanktonic green alga</name>
    <name type="synonym">Chromulina pusilla</name>
    <dbReference type="NCBI Taxonomy" id="38833"/>
    <lineage>
        <taxon>Eukaryota</taxon>
        <taxon>Viridiplantae</taxon>
        <taxon>Chlorophyta</taxon>
        <taxon>Mamiellophyceae</taxon>
        <taxon>Mamiellales</taxon>
        <taxon>Mamiellaceae</taxon>
        <taxon>Micromonas</taxon>
    </lineage>
</organism>
<evidence type="ECO:0000256" key="1">
    <source>
        <dbReference type="SAM" id="MobiDB-lite"/>
    </source>
</evidence>
<sequence>MSPLSQRAMEPTKAAFGKAFWDQEAESAAALDGHVRVHQSHAPPFSLAMPSGLARSQQLYMMQRFLNIPATPSYVKAEDGMVLDRVIANVGGRTWWHTLTLRLRAQRAWNSQSFNEGRPHRILGDPSLYALGGRFRAGFSRHTVLKAFGELGSLKGLLGRFGGLRRADPNASNPNVTNAPRGVASATTIDPDEIPRGRVTLRSTAVPYHVFAADWSRRERFQTADGYERGASHVALSLASRGPRHVNYRVGVRQWLDETVPPFELAPEGGRRAPPRREFVAGASAEKQLTLWRGEVRPPAEGKRPGGYAALPVKPCVTIGGILGAICRVPMGDSEPGWKSGEGEWRQVCSGTAHVSFGSFQRPMFDYTSVDLRYDAGAIAPRRPLAERPAHELTVVERALESSGVRVESETVTLAATQQILGPLRGRLEVRCHPGALLRATTEGWNSFKTPRKESDGEGGEVYSGRFGSAWHSVKGEMSAAEVIYGVDCPLPPALGAARLVAWYNVTRAEAMAEMRLFDL</sequence>